<dbReference type="CDD" id="cd00067">
    <property type="entry name" value="GAL4"/>
    <property type="match status" value="1"/>
</dbReference>
<keyword evidence="6" id="KW-0804">Transcription</keyword>
<sequence>MSIRSEIAKVTVDKILLFGDSITEMSYNQEFGFNIAPALQHEYFRKLQVVARGYGGYTTEHGRYIVGPTLDAEEAGGSIIRLMTIFFGTNDASVDAVPLERFTVNLTFIAKMVVERQIPLIIVGPALINEYVDVPGKVTMRNLEYSNAASKVASELGVPFIDLWHAFLESKGWTEGDPIPGKRGDKSGQTLDDLLSDGVHFTGKGYKLWYDLLLQTIRDRYPELRTEKLSTILPHIFDVDNSDLPATLLTMPTPACDCCNIRKVKCHGDYPCARCINNGLTCTFLRRRRKSGPRGIRQGSMLKIWEEQTVSALLAMEETHSIGPHMLEPVPDLHQIPLTVLSIPLRMYGDKLYGIWPLLNAENLIQRLEDDPNNPEIYALATALSGATLSNLNQVIVHESLLEPLAAESFITESKRVRSTFDYMESVTLNTTLTSYFLHIFYGRQPLRTQTAIFYIREAITFAQLFGMHIEDTYSRHPIKDQQNEETPEVISGFLNLVTLFSTPGTDFFSKWTSHSANVSINRERLLLIQHALQRPLENLDCSNDIQKVDIVVSQHWMRSLAWKLSIQLGYVMLNSKREMNVTYPLEIAQDALGEVSKFSPDAFEVHGPGMEVKMYEIANVLADSIMCKPEEQSSLLVGPRETLQFLAGILFSFQVSNPDLRDKLSSKLDVILGGSMLPRGIDVAEEANEFEYDENGFSPSLLVPVPDELPMFD</sequence>
<evidence type="ECO:0000256" key="5">
    <source>
        <dbReference type="ARBA" id="ARBA00023125"/>
    </source>
</evidence>
<proteinExistence type="predicted"/>
<evidence type="ECO:0000256" key="3">
    <source>
        <dbReference type="ARBA" id="ARBA00022833"/>
    </source>
</evidence>
<gene>
    <name evidence="9" type="ORF">L207DRAFT_557928</name>
</gene>
<evidence type="ECO:0000256" key="2">
    <source>
        <dbReference type="ARBA" id="ARBA00022723"/>
    </source>
</evidence>
<protein>
    <recommendedName>
        <fullName evidence="8">Zn(2)-C6 fungal-type domain-containing protein</fullName>
    </recommendedName>
</protein>
<keyword evidence="4" id="KW-0805">Transcription regulation</keyword>
<dbReference type="InterPro" id="IPR013830">
    <property type="entry name" value="SGNH_hydro"/>
</dbReference>
<keyword evidence="3" id="KW-0862">Zinc</keyword>
<reference evidence="9 10" key="1">
    <citation type="submission" date="2016-04" db="EMBL/GenBank/DDBJ databases">
        <title>A degradative enzymes factory behind the ericoid mycorrhizal symbiosis.</title>
        <authorList>
            <consortium name="DOE Joint Genome Institute"/>
            <person name="Martino E."/>
            <person name="Morin E."/>
            <person name="Grelet G."/>
            <person name="Kuo A."/>
            <person name="Kohler A."/>
            <person name="Daghino S."/>
            <person name="Barry K."/>
            <person name="Choi C."/>
            <person name="Cichocki N."/>
            <person name="Clum A."/>
            <person name="Copeland A."/>
            <person name="Hainaut M."/>
            <person name="Haridas S."/>
            <person name="Labutti K."/>
            <person name="Lindquist E."/>
            <person name="Lipzen A."/>
            <person name="Khouja H.-R."/>
            <person name="Murat C."/>
            <person name="Ohm R."/>
            <person name="Olson A."/>
            <person name="Spatafora J."/>
            <person name="Veneault-Fourrey C."/>
            <person name="Henrissat B."/>
            <person name="Grigoriev I."/>
            <person name="Martin F."/>
            <person name="Perotto S."/>
        </authorList>
    </citation>
    <scope>NUCLEOTIDE SEQUENCE [LARGE SCALE GENOMIC DNA]</scope>
    <source>
        <strain evidence="9 10">F</strain>
    </source>
</reference>
<dbReference type="PANTHER" id="PTHR31668:SF18">
    <property type="entry name" value="MALTOSE FERMENTATION REGULATORY PROTEIN MAL13-RELATED"/>
    <property type="match status" value="1"/>
</dbReference>
<dbReference type="EMBL" id="KZ613956">
    <property type="protein sequence ID" value="PMD33377.1"/>
    <property type="molecule type" value="Genomic_DNA"/>
</dbReference>
<dbReference type="GO" id="GO:0005634">
    <property type="term" value="C:nucleus"/>
    <property type="evidence" value="ECO:0007669"/>
    <property type="project" value="UniProtKB-SubCell"/>
</dbReference>
<dbReference type="Pfam" id="PF13472">
    <property type="entry name" value="Lipase_GDSL_2"/>
    <property type="match status" value="1"/>
</dbReference>
<keyword evidence="5" id="KW-0238">DNA-binding</keyword>
<name>A0A2J6R4C5_HYAVF</name>
<dbReference type="InterPro" id="IPR036514">
    <property type="entry name" value="SGNH_hydro_sf"/>
</dbReference>
<dbReference type="InterPro" id="IPR050797">
    <property type="entry name" value="Carb_Metab_Trans_Reg"/>
</dbReference>
<keyword evidence="10" id="KW-1185">Reference proteome</keyword>
<dbReference type="PANTHER" id="PTHR31668">
    <property type="entry name" value="GLUCOSE TRANSPORT TRANSCRIPTION REGULATOR RGT1-RELATED-RELATED"/>
    <property type="match status" value="1"/>
</dbReference>
<accession>A0A2J6R4C5</accession>
<dbReference type="AlphaFoldDB" id="A0A2J6R4C5"/>
<evidence type="ECO:0000256" key="1">
    <source>
        <dbReference type="ARBA" id="ARBA00004123"/>
    </source>
</evidence>
<dbReference type="InterPro" id="IPR001138">
    <property type="entry name" value="Zn2Cys6_DnaBD"/>
</dbReference>
<evidence type="ECO:0000313" key="10">
    <source>
        <dbReference type="Proteomes" id="UP000235786"/>
    </source>
</evidence>
<evidence type="ECO:0000256" key="6">
    <source>
        <dbReference type="ARBA" id="ARBA00023163"/>
    </source>
</evidence>
<comment type="subcellular location">
    <subcellularLocation>
        <location evidence="1">Nucleus</location>
    </subcellularLocation>
</comment>
<dbReference type="GO" id="GO:0000981">
    <property type="term" value="F:DNA-binding transcription factor activity, RNA polymerase II-specific"/>
    <property type="evidence" value="ECO:0007669"/>
    <property type="project" value="InterPro"/>
</dbReference>
<dbReference type="Gene3D" id="4.10.240.10">
    <property type="entry name" value="Zn(2)-C6 fungal-type DNA-binding domain"/>
    <property type="match status" value="1"/>
</dbReference>
<dbReference type="SUPFAM" id="SSF52266">
    <property type="entry name" value="SGNH hydrolase"/>
    <property type="match status" value="1"/>
</dbReference>
<dbReference type="Gene3D" id="3.40.50.1110">
    <property type="entry name" value="SGNH hydrolase"/>
    <property type="match status" value="1"/>
</dbReference>
<dbReference type="Pfam" id="PF00172">
    <property type="entry name" value="Zn_clus"/>
    <property type="match status" value="1"/>
</dbReference>
<evidence type="ECO:0000259" key="8">
    <source>
        <dbReference type="PROSITE" id="PS50048"/>
    </source>
</evidence>
<dbReference type="CDD" id="cd01838">
    <property type="entry name" value="Isoamyl_acetate_hydrolase_like"/>
    <property type="match status" value="1"/>
</dbReference>
<dbReference type="Proteomes" id="UP000235786">
    <property type="component" value="Unassembled WGS sequence"/>
</dbReference>
<dbReference type="SUPFAM" id="SSF57701">
    <property type="entry name" value="Zn2/Cys6 DNA-binding domain"/>
    <property type="match status" value="1"/>
</dbReference>
<evidence type="ECO:0000256" key="7">
    <source>
        <dbReference type="ARBA" id="ARBA00023242"/>
    </source>
</evidence>
<feature type="domain" description="Zn(2)-C6 fungal-type" evidence="8">
    <location>
        <begin position="255"/>
        <end position="284"/>
    </location>
</feature>
<evidence type="ECO:0000313" key="9">
    <source>
        <dbReference type="EMBL" id="PMD33377.1"/>
    </source>
</evidence>
<keyword evidence="7" id="KW-0539">Nucleus</keyword>
<dbReference type="PROSITE" id="PS50048">
    <property type="entry name" value="ZN2_CY6_FUNGAL_2"/>
    <property type="match status" value="1"/>
</dbReference>
<dbReference type="SMART" id="SM00066">
    <property type="entry name" value="GAL4"/>
    <property type="match status" value="1"/>
</dbReference>
<evidence type="ECO:0000256" key="4">
    <source>
        <dbReference type="ARBA" id="ARBA00023015"/>
    </source>
</evidence>
<dbReference type="InterPro" id="IPR036864">
    <property type="entry name" value="Zn2-C6_fun-type_DNA-bd_sf"/>
</dbReference>
<dbReference type="GO" id="GO:0008270">
    <property type="term" value="F:zinc ion binding"/>
    <property type="evidence" value="ECO:0007669"/>
    <property type="project" value="InterPro"/>
</dbReference>
<keyword evidence="2" id="KW-0479">Metal-binding</keyword>
<organism evidence="9 10">
    <name type="scientific">Hyaloscypha variabilis (strain UAMH 11265 / GT02V1 / F)</name>
    <name type="common">Meliniomyces variabilis</name>
    <dbReference type="NCBI Taxonomy" id="1149755"/>
    <lineage>
        <taxon>Eukaryota</taxon>
        <taxon>Fungi</taxon>
        <taxon>Dikarya</taxon>
        <taxon>Ascomycota</taxon>
        <taxon>Pezizomycotina</taxon>
        <taxon>Leotiomycetes</taxon>
        <taxon>Helotiales</taxon>
        <taxon>Hyaloscyphaceae</taxon>
        <taxon>Hyaloscypha</taxon>
        <taxon>Hyaloscypha variabilis</taxon>
    </lineage>
</organism>
<dbReference type="GO" id="GO:0003677">
    <property type="term" value="F:DNA binding"/>
    <property type="evidence" value="ECO:0007669"/>
    <property type="project" value="UniProtKB-KW"/>
</dbReference>
<dbReference type="OrthoDB" id="2740448at2759"/>